<dbReference type="AlphaFoldDB" id="A0A0E0Q0F3"/>
<accession>A0A0E0Q0F3</accession>
<dbReference type="Proteomes" id="UP000008022">
    <property type="component" value="Unassembled WGS sequence"/>
</dbReference>
<dbReference type="EnsemblPlants" id="ORUFI06G23270.1">
    <property type="protein sequence ID" value="ORUFI06G23270.1"/>
    <property type="gene ID" value="ORUFI06G23270"/>
</dbReference>
<name>A0A0E0Q0F3_ORYRU</name>
<dbReference type="Gramene" id="ORUFI06G23270.1">
    <property type="protein sequence ID" value="ORUFI06G23270.1"/>
    <property type="gene ID" value="ORUFI06G23270"/>
</dbReference>
<feature type="compositionally biased region" description="Basic and acidic residues" evidence="1">
    <location>
        <begin position="87"/>
        <end position="109"/>
    </location>
</feature>
<feature type="compositionally biased region" description="Basic and acidic residues" evidence="1">
    <location>
        <begin position="253"/>
        <end position="266"/>
    </location>
</feature>
<feature type="compositionally biased region" description="Low complexity" evidence="1">
    <location>
        <begin position="117"/>
        <end position="126"/>
    </location>
</feature>
<feature type="compositionally biased region" description="Gly residues" evidence="1">
    <location>
        <begin position="67"/>
        <end position="80"/>
    </location>
</feature>
<evidence type="ECO:0000256" key="1">
    <source>
        <dbReference type="SAM" id="MobiDB-lite"/>
    </source>
</evidence>
<keyword evidence="3" id="KW-1185">Reference proteome</keyword>
<evidence type="ECO:0000313" key="2">
    <source>
        <dbReference type="EnsemblPlants" id="ORUFI06G23270.1"/>
    </source>
</evidence>
<proteinExistence type="predicted"/>
<feature type="region of interest" description="Disordered" evidence="1">
    <location>
        <begin position="13"/>
        <end position="48"/>
    </location>
</feature>
<protein>
    <submittedName>
        <fullName evidence="2">Uncharacterized protein</fullName>
    </submittedName>
</protein>
<dbReference type="HOGENOM" id="CLU_954390_0_0_1"/>
<evidence type="ECO:0000313" key="3">
    <source>
        <dbReference type="Proteomes" id="UP000008022"/>
    </source>
</evidence>
<feature type="region of interest" description="Disordered" evidence="1">
    <location>
        <begin position="63"/>
        <end position="157"/>
    </location>
</feature>
<feature type="compositionally biased region" description="Gly residues" evidence="1">
    <location>
        <begin position="270"/>
        <end position="279"/>
    </location>
</feature>
<sequence>MLNRRLELAALHEQYHHPDSPTSLSLRKRRASRGEASTGSGLAEGMRRRTRWREAPWGGALLSAISGGRGGGGRGSGLTGGRWRQARGLDEGRQRRAHRRETVIFRGEEPSPPPDLAGGEAAAGAAGSPGVGGGRQWACGGDAAMGSPEGGGGPAEETRRWARRWEVAGSPVGVSGLVDGRWRDGSKTTDRATATMADLKRNNLSTKKIAEIAPAALMAPASNSKTCLTPPRGVGIVETRCLRRTQARHRWRDGRTIDGETRDESASVRGIGGGEGGLAAGRRRRNRPSEGI</sequence>
<feature type="region of interest" description="Disordered" evidence="1">
    <location>
        <begin position="252"/>
        <end position="292"/>
    </location>
</feature>
<reference evidence="3" key="1">
    <citation type="submission" date="2013-06" db="EMBL/GenBank/DDBJ databases">
        <authorList>
            <person name="Zhao Q."/>
        </authorList>
    </citation>
    <scope>NUCLEOTIDE SEQUENCE</scope>
    <source>
        <strain evidence="3">cv. W1943</strain>
    </source>
</reference>
<organism evidence="2 3">
    <name type="scientific">Oryza rufipogon</name>
    <name type="common">Brownbeard rice</name>
    <name type="synonym">Asian wild rice</name>
    <dbReference type="NCBI Taxonomy" id="4529"/>
    <lineage>
        <taxon>Eukaryota</taxon>
        <taxon>Viridiplantae</taxon>
        <taxon>Streptophyta</taxon>
        <taxon>Embryophyta</taxon>
        <taxon>Tracheophyta</taxon>
        <taxon>Spermatophyta</taxon>
        <taxon>Magnoliopsida</taxon>
        <taxon>Liliopsida</taxon>
        <taxon>Poales</taxon>
        <taxon>Poaceae</taxon>
        <taxon>BOP clade</taxon>
        <taxon>Oryzoideae</taxon>
        <taxon>Oryzeae</taxon>
        <taxon>Oryzinae</taxon>
        <taxon>Oryza</taxon>
    </lineage>
</organism>
<reference evidence="2" key="2">
    <citation type="submission" date="2015-06" db="UniProtKB">
        <authorList>
            <consortium name="EnsemblPlants"/>
        </authorList>
    </citation>
    <scope>IDENTIFICATION</scope>
</reference>